<sequence length="137" mass="14407">MSPDQLLERIAATLRRDIGPAIGDEYPRTQAFMAAVVLQKLGRGLACAPAHRAAAAADMDALVVDLEAALAAAPPPPAIATAVAGLGRSRDAVALCALIEALYANREALDPARFDALLSRVRRTLRADIDRRVEVAA</sequence>
<dbReference type="RefSeq" id="WP_147848157.1">
    <property type="nucleotide sequence ID" value="NZ_VDUZ01000018.1"/>
</dbReference>
<reference evidence="1 2" key="1">
    <citation type="submission" date="2019-06" db="EMBL/GenBank/DDBJ databases">
        <title>New taxonomy in bacterial strain CC-CFT640, isolated from vineyard.</title>
        <authorList>
            <person name="Lin S.-Y."/>
            <person name="Tsai C.-F."/>
            <person name="Young C.-C."/>
        </authorList>
    </citation>
    <scope>NUCLEOTIDE SEQUENCE [LARGE SCALE GENOMIC DNA]</scope>
    <source>
        <strain evidence="1 2">CC-CFT640</strain>
    </source>
</reference>
<organism evidence="1 2">
    <name type="scientific">Vineibacter terrae</name>
    <dbReference type="NCBI Taxonomy" id="2586908"/>
    <lineage>
        <taxon>Bacteria</taxon>
        <taxon>Pseudomonadati</taxon>
        <taxon>Pseudomonadota</taxon>
        <taxon>Alphaproteobacteria</taxon>
        <taxon>Hyphomicrobiales</taxon>
        <taxon>Vineibacter</taxon>
    </lineage>
</organism>
<comment type="caution">
    <text evidence="1">The sequence shown here is derived from an EMBL/GenBank/DDBJ whole genome shotgun (WGS) entry which is preliminary data.</text>
</comment>
<accession>A0A5C8PLF9</accession>
<gene>
    <name evidence="1" type="ORF">FHP25_17095</name>
</gene>
<name>A0A5C8PLF9_9HYPH</name>
<evidence type="ECO:0000313" key="1">
    <source>
        <dbReference type="EMBL" id="TXL74477.1"/>
    </source>
</evidence>
<dbReference type="AlphaFoldDB" id="A0A5C8PLF9"/>
<proteinExistence type="predicted"/>
<evidence type="ECO:0000313" key="2">
    <source>
        <dbReference type="Proteomes" id="UP000321638"/>
    </source>
</evidence>
<keyword evidence="2" id="KW-1185">Reference proteome</keyword>
<protein>
    <submittedName>
        <fullName evidence="1">Uncharacterized protein</fullName>
    </submittedName>
</protein>
<dbReference type="Proteomes" id="UP000321638">
    <property type="component" value="Unassembled WGS sequence"/>
</dbReference>
<dbReference type="EMBL" id="VDUZ01000018">
    <property type="protein sequence ID" value="TXL74477.1"/>
    <property type="molecule type" value="Genomic_DNA"/>
</dbReference>